<protein>
    <recommendedName>
        <fullName evidence="3 4">Thioredoxin</fullName>
    </recommendedName>
</protein>
<dbReference type="CDD" id="cd02947">
    <property type="entry name" value="TRX_family"/>
    <property type="match status" value="1"/>
</dbReference>
<organism evidence="8 9">
    <name type="scientific">Mycoplasma putrefaciens (strain ATCC 15718 / NCTC 10155 / C30 KS-1 / KS-1)</name>
    <dbReference type="NCBI Taxonomy" id="743965"/>
    <lineage>
        <taxon>Bacteria</taxon>
        <taxon>Bacillati</taxon>
        <taxon>Mycoplasmatota</taxon>
        <taxon>Mollicutes</taxon>
        <taxon>Mycoplasmataceae</taxon>
        <taxon>Mycoplasma</taxon>
    </lineage>
</organism>
<evidence type="ECO:0000256" key="1">
    <source>
        <dbReference type="ARBA" id="ARBA00023157"/>
    </source>
</evidence>
<dbReference type="InterPro" id="IPR036249">
    <property type="entry name" value="Thioredoxin-like_sf"/>
</dbReference>
<name>A0A7U4E9D1_MYCPK</name>
<accession>A0A7U4E9D1</accession>
<dbReference type="EMBL" id="CP003021">
    <property type="protein sequence ID" value="AEM68530.1"/>
    <property type="molecule type" value="Genomic_DNA"/>
</dbReference>
<sequence length="102" mass="11647">MSEMIKITNEEQFREEIKSGKVLIDFNATWCGPCRMLMPLVHDLASKTNDVKFLDVDVDINPEIAREYQVMSIPMLAILENGKLINKHVGFASPEQLKNLIK</sequence>
<feature type="active site" description="Nucleophile" evidence="5">
    <location>
        <position position="34"/>
    </location>
</feature>
<evidence type="ECO:0000313" key="9">
    <source>
        <dbReference type="Proteomes" id="UP000008907"/>
    </source>
</evidence>
<dbReference type="PIRSF" id="PIRSF000077">
    <property type="entry name" value="Thioredoxin"/>
    <property type="match status" value="1"/>
</dbReference>
<evidence type="ECO:0000259" key="7">
    <source>
        <dbReference type="PROSITE" id="PS51352"/>
    </source>
</evidence>
<dbReference type="Proteomes" id="UP000008907">
    <property type="component" value="Chromosome"/>
</dbReference>
<reference evidence="8 9" key="1">
    <citation type="journal article" date="2011" name="J. Bacteriol.">
        <title>Genome Sequence of Mycoplasma putrefaciens Type Strain KS1.</title>
        <authorList>
            <person name="Calcutt M.J."/>
            <person name="Foecking M.F."/>
        </authorList>
    </citation>
    <scope>NUCLEOTIDE SEQUENCE [LARGE SCALE GENOMIC DNA]</scope>
    <source>
        <strain evidence="9">ATCC 15718 / NCTC 10155 / C30 KS-1 / KS-1</strain>
    </source>
</reference>
<feature type="site" description="Contributes to redox potential value" evidence="5">
    <location>
        <position position="33"/>
    </location>
</feature>
<dbReference type="RefSeq" id="WP_014034886.1">
    <property type="nucleotide sequence ID" value="NC_015946.1"/>
</dbReference>
<proteinExistence type="inferred from homology"/>
<dbReference type="Pfam" id="PF00085">
    <property type="entry name" value="Thioredoxin"/>
    <property type="match status" value="1"/>
</dbReference>
<evidence type="ECO:0000256" key="5">
    <source>
        <dbReference type="PIRSR" id="PIRSR000077-1"/>
    </source>
</evidence>
<feature type="domain" description="Thioredoxin" evidence="7">
    <location>
        <begin position="1"/>
        <end position="102"/>
    </location>
</feature>
<dbReference type="InterPro" id="IPR050620">
    <property type="entry name" value="Thioredoxin_H-type-like"/>
</dbReference>
<gene>
    <name evidence="8" type="primary">trxA</name>
    <name evidence="8" type="ordered locus">MPUT_0131</name>
</gene>
<dbReference type="SUPFAM" id="SSF52833">
    <property type="entry name" value="Thioredoxin-like"/>
    <property type="match status" value="1"/>
</dbReference>
<dbReference type="AlphaFoldDB" id="A0A7U4E9D1"/>
<evidence type="ECO:0000313" key="8">
    <source>
        <dbReference type="EMBL" id="AEM68530.1"/>
    </source>
</evidence>
<dbReference type="NCBIfam" id="TIGR01068">
    <property type="entry name" value="thioredoxin"/>
    <property type="match status" value="1"/>
</dbReference>
<dbReference type="PRINTS" id="PR00421">
    <property type="entry name" value="THIOREDOXIN"/>
</dbReference>
<evidence type="ECO:0000256" key="3">
    <source>
        <dbReference type="NCBIfam" id="TIGR01068"/>
    </source>
</evidence>
<feature type="active site" description="Nucleophile" evidence="5">
    <location>
        <position position="31"/>
    </location>
</feature>
<dbReference type="Gene3D" id="3.40.30.10">
    <property type="entry name" value="Glutaredoxin"/>
    <property type="match status" value="1"/>
</dbReference>
<feature type="disulfide bond" description="Redox-active" evidence="6">
    <location>
        <begin position="31"/>
        <end position="34"/>
    </location>
</feature>
<dbReference type="GO" id="GO:0015035">
    <property type="term" value="F:protein-disulfide reductase activity"/>
    <property type="evidence" value="ECO:0007669"/>
    <property type="project" value="UniProtKB-UniRule"/>
</dbReference>
<dbReference type="InterPro" id="IPR013766">
    <property type="entry name" value="Thioredoxin_domain"/>
</dbReference>
<feature type="site" description="Deprotonates C-terminal active site Cys" evidence="5">
    <location>
        <position position="25"/>
    </location>
</feature>
<dbReference type="PANTHER" id="PTHR10438">
    <property type="entry name" value="THIOREDOXIN"/>
    <property type="match status" value="1"/>
</dbReference>
<dbReference type="InterPro" id="IPR005746">
    <property type="entry name" value="Thioredoxin"/>
</dbReference>
<keyword evidence="6" id="KW-0676">Redox-active center</keyword>
<dbReference type="PANTHER" id="PTHR10438:SF468">
    <property type="entry name" value="THIOREDOXIN-1-RELATED"/>
    <property type="match status" value="1"/>
</dbReference>
<feature type="site" description="Contributes to redox potential value" evidence="5">
    <location>
        <position position="32"/>
    </location>
</feature>
<evidence type="ECO:0000256" key="6">
    <source>
        <dbReference type="PIRSR" id="PIRSR000077-4"/>
    </source>
</evidence>
<keyword evidence="1 6" id="KW-1015">Disulfide bond</keyword>
<evidence type="ECO:0000256" key="4">
    <source>
        <dbReference type="PIRNR" id="PIRNR000077"/>
    </source>
</evidence>
<comment type="similarity">
    <text evidence="2">Belongs to the thioredoxin family. Plant H-type subfamily.</text>
</comment>
<dbReference type="PROSITE" id="PS51352">
    <property type="entry name" value="THIOREDOXIN_2"/>
    <property type="match status" value="1"/>
</dbReference>
<evidence type="ECO:0000256" key="2">
    <source>
        <dbReference type="ARBA" id="ARBA00038353"/>
    </source>
</evidence>
<dbReference type="KEGG" id="mpf:MPUT_0131"/>